<dbReference type="GO" id="GO:0005975">
    <property type="term" value="P:carbohydrate metabolic process"/>
    <property type="evidence" value="ECO:0007669"/>
    <property type="project" value="InterPro"/>
</dbReference>
<dbReference type="Gene3D" id="2.60.40.10">
    <property type="entry name" value="Immunoglobulins"/>
    <property type="match status" value="1"/>
</dbReference>
<dbReference type="EC" id="3.2.1.40" evidence="2"/>
<dbReference type="Pfam" id="PF25788">
    <property type="entry name" value="Ig_Rha78A_N"/>
    <property type="match status" value="1"/>
</dbReference>
<sequence>MARGLITGFLLVLCSVDYVLAGSPKMTVTGLRCEYLTNPVGIDEQKPRLSWRLESLRRGKKQSAYRVLVASTEKRLQANHPDLWDSGKVVSQQTTQIAYQGKPLPSRQHCFWTVQIWDESGKLFFADQTATWSMGLLQKNDWSAKYISFRDQTPIAKDRNSHFLPPARQYRKQFQSQNKTIRRATVYASALGIYELHINGQRVGDAWFAPGWSDYRKRAYYYSYDVTKMLSTGKNAIGAWVADGWYSGYVGFGLLVGIGTEKIGRYTYGKTPSLIAQLEIEYTDGTRQTIGTDESWKVTGKGPIRQADLLMGEFYDARNEFEGWSTSGFDDQNWEQAILAEQNGHPTANFYEFHNPSEPGKPVKIQGREVDLGFHRPELEAFPGVPVRVTEEIKPVDINQRSKGTYIFNLGQNFAGVVRLKLKGSAGQRVKIRYGEMLHPDGSLMTENLRSARATDYYVCKGDPQGEVYTPRFTFHGFQYVEVSNFPGEPNQDTLTGLVILSDTPLASQFECSDPMVNRLFQNIVWTQRANFLDLPTDCPQRDERMGWTGDAQIYVGTAIYNADVAAFYSKWLRELMESQRPSGAFPGYAPFPFQHGLDFGTAWGDAGVICPWTIWQAYNDTRIIERCWKPMTRFMEWRKRTSENYLGVNHGNHWGDWLSQGETTPLDYIDTVYFAISSEMMSQMAAAIGHEAEAESYQKLYHNIQKAFVKKYLNEDATLKVDTQTAYALAIYAGLIPKELLPLTGQHLAKKVQDKGNHMATGFLGTRKLLPALSSTGQHDLATFLLQSHEFPSWGYEIDQGATTIWERWDSYTKEDGFGRHNAAMNSFAHYSFGAVCEWMFKTLTGIRTAGPGFQRIIIQPNPPAPGSNAQHQPIHWVRASYNSIHGMIKSGWKLEGDQFHLNVTIPANTTATVFLPTDSIKSITESGAQIENAKGVQLLRYKNGRAVLSIDSGSYQFASKSGIRDAKQALKTFTPPDQSINPEKVDLQHAKLIMEWDFSRKTDAAKWHYINSLKLVHDSNNLSLKSNQDDPQMVVDFEKPISGPLAVALKVRPSKGSQVQFFWADASQGFNAIETTSRTLNPSQNINEYLFRIDSDKAIKALRFDPFSGQGQMEIDSLSIYQLNN</sequence>
<reference evidence="8 9" key="1">
    <citation type="submission" date="2019-03" db="EMBL/GenBank/DDBJ databases">
        <title>Deep-cultivation of Planctomycetes and their phenomic and genomic characterization uncovers novel biology.</title>
        <authorList>
            <person name="Wiegand S."/>
            <person name="Jogler M."/>
            <person name="Boedeker C."/>
            <person name="Pinto D."/>
            <person name="Vollmers J."/>
            <person name="Rivas-Marin E."/>
            <person name="Kohn T."/>
            <person name="Peeters S.H."/>
            <person name="Heuer A."/>
            <person name="Rast P."/>
            <person name="Oberbeckmann S."/>
            <person name="Bunk B."/>
            <person name="Jeske O."/>
            <person name="Meyerdierks A."/>
            <person name="Storesund J.E."/>
            <person name="Kallscheuer N."/>
            <person name="Luecker S."/>
            <person name="Lage O.M."/>
            <person name="Pohl T."/>
            <person name="Merkel B.J."/>
            <person name="Hornburger P."/>
            <person name="Mueller R.-W."/>
            <person name="Bruemmer F."/>
            <person name="Labrenz M."/>
            <person name="Spormann A.M."/>
            <person name="Op den Camp H."/>
            <person name="Overmann J."/>
            <person name="Amann R."/>
            <person name="Jetten M.S.M."/>
            <person name="Mascher T."/>
            <person name="Medema M.H."/>
            <person name="Devos D.P."/>
            <person name="Kaster A.-K."/>
            <person name="Ovreas L."/>
            <person name="Rohde M."/>
            <person name="Galperin M.Y."/>
            <person name="Jogler C."/>
        </authorList>
    </citation>
    <scope>NUCLEOTIDE SEQUENCE [LARGE SCALE GENOMIC DNA]</scope>
    <source>
        <strain evidence="8 9">V144</strain>
    </source>
</reference>
<dbReference type="AlphaFoldDB" id="A0A517VUC2"/>
<dbReference type="InterPro" id="IPR012341">
    <property type="entry name" value="6hp_glycosidase-like_sf"/>
</dbReference>
<proteinExistence type="predicted"/>
<dbReference type="Gene3D" id="2.60.420.10">
    <property type="entry name" value="Maltose phosphorylase, domain 3"/>
    <property type="match status" value="1"/>
</dbReference>
<name>A0A517VUC2_9PLAN</name>
<dbReference type="PIRSF" id="PIRSF010631">
    <property type="entry name" value="A-rhamnsds"/>
    <property type="match status" value="1"/>
</dbReference>
<protein>
    <recommendedName>
        <fullName evidence="2">alpha-L-rhamnosidase</fullName>
        <ecNumber evidence="2">3.2.1.40</ecNumber>
    </recommendedName>
</protein>
<dbReference type="InterPro" id="IPR013737">
    <property type="entry name" value="Bac_rhamnosid_N"/>
</dbReference>
<dbReference type="PANTHER" id="PTHR33307">
    <property type="entry name" value="ALPHA-RHAMNOSIDASE (EUROFUNG)"/>
    <property type="match status" value="1"/>
</dbReference>
<dbReference type="Proteomes" id="UP000318704">
    <property type="component" value="Chromosome"/>
</dbReference>
<dbReference type="GO" id="GO:0030596">
    <property type="term" value="F:alpha-L-rhamnosidase activity"/>
    <property type="evidence" value="ECO:0007669"/>
    <property type="project" value="UniProtKB-EC"/>
</dbReference>
<evidence type="ECO:0000256" key="2">
    <source>
        <dbReference type="ARBA" id="ARBA00012652"/>
    </source>
</evidence>
<dbReference type="Pfam" id="PF17389">
    <property type="entry name" value="Bac_rhamnosid6H"/>
    <property type="match status" value="1"/>
</dbReference>
<feature type="domain" description="Alpha-L-rhamnosidase six-hairpin glycosidase" evidence="6">
    <location>
        <begin position="507"/>
        <end position="844"/>
    </location>
</feature>
<evidence type="ECO:0000313" key="9">
    <source>
        <dbReference type="Proteomes" id="UP000318704"/>
    </source>
</evidence>
<evidence type="ECO:0000259" key="7">
    <source>
        <dbReference type="Pfam" id="PF17390"/>
    </source>
</evidence>
<feature type="domain" description="Alpha-L-rhamnosidase C-terminal" evidence="7">
    <location>
        <begin position="847"/>
        <end position="928"/>
    </location>
</feature>
<evidence type="ECO:0000256" key="1">
    <source>
        <dbReference type="ARBA" id="ARBA00001445"/>
    </source>
</evidence>
<keyword evidence="3" id="KW-0378">Hydrolase</keyword>
<dbReference type="SUPFAM" id="SSF48208">
    <property type="entry name" value="Six-hairpin glycosidases"/>
    <property type="match status" value="1"/>
</dbReference>
<dbReference type="InterPro" id="IPR016007">
    <property type="entry name" value="Alpha_rhamnosid"/>
</dbReference>
<gene>
    <name evidence="8" type="ORF">V144x_20710</name>
</gene>
<feature type="domain" description="Bacterial alpha-L-rhamnosidase N-terminal" evidence="5">
    <location>
        <begin position="179"/>
        <end position="341"/>
    </location>
</feature>
<dbReference type="KEGG" id="gaw:V144x_20710"/>
<organism evidence="8 9">
    <name type="scientific">Gimesia aquarii</name>
    <dbReference type="NCBI Taxonomy" id="2527964"/>
    <lineage>
        <taxon>Bacteria</taxon>
        <taxon>Pseudomonadati</taxon>
        <taxon>Planctomycetota</taxon>
        <taxon>Planctomycetia</taxon>
        <taxon>Planctomycetales</taxon>
        <taxon>Planctomycetaceae</taxon>
        <taxon>Gimesia</taxon>
    </lineage>
</organism>
<dbReference type="InterPro" id="IPR008902">
    <property type="entry name" value="Rhamnosid_concanavalin"/>
</dbReference>
<dbReference type="InterPro" id="IPR008928">
    <property type="entry name" value="6-hairpin_glycosidase_sf"/>
</dbReference>
<dbReference type="PANTHER" id="PTHR33307:SF6">
    <property type="entry name" value="ALPHA-RHAMNOSIDASE (EUROFUNG)-RELATED"/>
    <property type="match status" value="1"/>
</dbReference>
<evidence type="ECO:0000259" key="4">
    <source>
        <dbReference type="Pfam" id="PF05592"/>
    </source>
</evidence>
<dbReference type="Gene3D" id="2.60.120.260">
    <property type="entry name" value="Galactose-binding domain-like"/>
    <property type="match status" value="2"/>
</dbReference>
<dbReference type="EMBL" id="CP037920">
    <property type="protein sequence ID" value="QDT96613.1"/>
    <property type="molecule type" value="Genomic_DNA"/>
</dbReference>
<dbReference type="Pfam" id="PF17390">
    <property type="entry name" value="Bac_rhamnosid_C"/>
    <property type="match status" value="1"/>
</dbReference>
<evidence type="ECO:0000259" key="5">
    <source>
        <dbReference type="Pfam" id="PF08531"/>
    </source>
</evidence>
<dbReference type="Pfam" id="PF08531">
    <property type="entry name" value="Bac_rhamnosid_N"/>
    <property type="match status" value="1"/>
</dbReference>
<evidence type="ECO:0000259" key="6">
    <source>
        <dbReference type="Pfam" id="PF17389"/>
    </source>
</evidence>
<feature type="domain" description="Alpha-L-rhamnosidase concanavalin-like" evidence="4">
    <location>
        <begin position="401"/>
        <end position="500"/>
    </location>
</feature>
<evidence type="ECO:0000313" key="8">
    <source>
        <dbReference type="EMBL" id="QDT96613.1"/>
    </source>
</evidence>
<accession>A0A517VUC2</accession>
<comment type="catalytic activity">
    <reaction evidence="1">
        <text>Hydrolysis of terminal non-reducing alpha-L-rhamnose residues in alpha-L-rhamnosides.</text>
        <dbReference type="EC" id="3.2.1.40"/>
    </reaction>
</comment>
<dbReference type="Gene3D" id="1.50.10.10">
    <property type="match status" value="1"/>
</dbReference>
<evidence type="ECO:0000256" key="3">
    <source>
        <dbReference type="ARBA" id="ARBA00022801"/>
    </source>
</evidence>
<dbReference type="Pfam" id="PF05592">
    <property type="entry name" value="Bac_rhamnosid"/>
    <property type="match status" value="1"/>
</dbReference>
<dbReference type="InterPro" id="IPR035398">
    <property type="entry name" value="Bac_rhamnosid_C"/>
</dbReference>
<dbReference type="InterPro" id="IPR035396">
    <property type="entry name" value="Bac_rhamnosid6H"/>
</dbReference>
<dbReference type="InterPro" id="IPR013783">
    <property type="entry name" value="Ig-like_fold"/>
</dbReference>